<dbReference type="EMBL" id="JBFXLU010000073">
    <property type="protein sequence ID" value="KAL2845256.1"/>
    <property type="molecule type" value="Genomic_DNA"/>
</dbReference>
<dbReference type="Proteomes" id="UP001610446">
    <property type="component" value="Unassembled WGS sequence"/>
</dbReference>
<sequence length="140" mass="15508">MSQLIQAAIFGQLIRFFSGGRPFRYPDEIAPSLSEQLYAESLAQGHQGNGDIEAEGTVAQPETHEKTPDDTAPYIVILDWYGPNDPESPAVKHLIMVQMCLLNFRVYITSSLYVPGEASLMEEFHVSELVATLGLSLFTM</sequence>
<organism evidence="2 3">
    <name type="scientific">Aspergillus pseudoustus</name>
    <dbReference type="NCBI Taxonomy" id="1810923"/>
    <lineage>
        <taxon>Eukaryota</taxon>
        <taxon>Fungi</taxon>
        <taxon>Dikarya</taxon>
        <taxon>Ascomycota</taxon>
        <taxon>Pezizomycotina</taxon>
        <taxon>Eurotiomycetes</taxon>
        <taxon>Eurotiomycetidae</taxon>
        <taxon>Eurotiales</taxon>
        <taxon>Aspergillaceae</taxon>
        <taxon>Aspergillus</taxon>
        <taxon>Aspergillus subgen. Nidulantes</taxon>
    </lineage>
</organism>
<accession>A0ABR4JYV7</accession>
<reference evidence="2 3" key="1">
    <citation type="submission" date="2024-07" db="EMBL/GenBank/DDBJ databases">
        <title>Section-level genome sequencing and comparative genomics of Aspergillus sections Usti and Cavernicolus.</title>
        <authorList>
            <consortium name="Lawrence Berkeley National Laboratory"/>
            <person name="Nybo J.L."/>
            <person name="Vesth T.C."/>
            <person name="Theobald S."/>
            <person name="Frisvad J.C."/>
            <person name="Larsen T.O."/>
            <person name="Kjaerboelling I."/>
            <person name="Rothschild-Mancinelli K."/>
            <person name="Lyhne E.K."/>
            <person name="Kogle M.E."/>
            <person name="Barry K."/>
            <person name="Clum A."/>
            <person name="Na H."/>
            <person name="Ledsgaard L."/>
            <person name="Lin J."/>
            <person name="Lipzen A."/>
            <person name="Kuo A."/>
            <person name="Riley R."/>
            <person name="Mondo S."/>
            <person name="Labutti K."/>
            <person name="Haridas S."/>
            <person name="Pangalinan J."/>
            <person name="Salamov A.A."/>
            <person name="Simmons B.A."/>
            <person name="Magnuson J.K."/>
            <person name="Chen J."/>
            <person name="Drula E."/>
            <person name="Henrissat B."/>
            <person name="Wiebenga A."/>
            <person name="Lubbers R.J."/>
            <person name="Gomes A.C."/>
            <person name="Makela M.R."/>
            <person name="Stajich J."/>
            <person name="Grigoriev I.V."/>
            <person name="Mortensen U.H."/>
            <person name="De Vries R.P."/>
            <person name="Baker S.E."/>
            <person name="Andersen M.R."/>
        </authorList>
    </citation>
    <scope>NUCLEOTIDE SEQUENCE [LARGE SCALE GENOMIC DNA]</scope>
    <source>
        <strain evidence="2 3">CBS 123904</strain>
    </source>
</reference>
<evidence type="ECO:0000256" key="1">
    <source>
        <dbReference type="SAM" id="MobiDB-lite"/>
    </source>
</evidence>
<name>A0ABR4JYV7_9EURO</name>
<comment type="caution">
    <text evidence="2">The sequence shown here is derived from an EMBL/GenBank/DDBJ whole genome shotgun (WGS) entry which is preliminary data.</text>
</comment>
<proteinExistence type="predicted"/>
<feature type="region of interest" description="Disordered" evidence="1">
    <location>
        <begin position="47"/>
        <end position="67"/>
    </location>
</feature>
<keyword evidence="3" id="KW-1185">Reference proteome</keyword>
<protein>
    <submittedName>
        <fullName evidence="2">Uncharacterized protein</fullName>
    </submittedName>
</protein>
<evidence type="ECO:0000313" key="2">
    <source>
        <dbReference type="EMBL" id="KAL2845256.1"/>
    </source>
</evidence>
<gene>
    <name evidence="2" type="ORF">BJY01DRAFT_247732</name>
</gene>
<evidence type="ECO:0000313" key="3">
    <source>
        <dbReference type="Proteomes" id="UP001610446"/>
    </source>
</evidence>